<sequence length="456" mass="54396">MNPSYDQMNSPTSAAFDIFFSGIIPIGYSTFFEPLLSAPLKSKVEDFILFFVEPLIPLFYALNKITYNQITRNYIIFIYIYCSFRIISFIIYYNVLIWLKKNDSRYFKYKSLKHWMLFLYFSIIEFNVRFIPIILLENVRELLKIAFEPNAVFILGIIFAFLIYIFIIPHILYKNRDNFPIFSSLIYSSYKFCSFSTSIIYLVIIPSNVIYVKIAFNINLILVMRFFTIFEDKPSNKKRGLACVILFAFDDIHKIERELKNEEWDQDWYTSFLSHPMINRINRMIDKIKEIIKKKKNDEDDDYYNEEEDKSNCNKANILYYYKYGESLEKRRIKKPCQKFIQDNESMLSSSDNIIVIQDNENMSSSTENTIIKYNESTSSSENIITIQVHEFLLETYKSGIKLHDEIKKANKVYKLFNGIGVEKIYQVERFSVDDIERLEYKEIDEIIKNVRFCNF</sequence>
<organism evidence="2 3">
    <name type="scientific">Rhizophagus irregularis</name>
    <dbReference type="NCBI Taxonomy" id="588596"/>
    <lineage>
        <taxon>Eukaryota</taxon>
        <taxon>Fungi</taxon>
        <taxon>Fungi incertae sedis</taxon>
        <taxon>Mucoromycota</taxon>
        <taxon>Glomeromycotina</taxon>
        <taxon>Glomeromycetes</taxon>
        <taxon>Glomerales</taxon>
        <taxon>Glomeraceae</taxon>
        <taxon>Rhizophagus</taxon>
    </lineage>
</organism>
<dbReference type="Proteomes" id="UP000234323">
    <property type="component" value="Unassembled WGS sequence"/>
</dbReference>
<gene>
    <name evidence="2" type="ORF">RhiirA4_464746</name>
</gene>
<proteinExistence type="predicted"/>
<dbReference type="AlphaFoldDB" id="A0A2I1GQR0"/>
<evidence type="ECO:0000313" key="3">
    <source>
        <dbReference type="Proteomes" id="UP000234323"/>
    </source>
</evidence>
<keyword evidence="1" id="KW-0812">Transmembrane</keyword>
<feature type="transmembrane region" description="Helical" evidence="1">
    <location>
        <begin position="210"/>
        <end position="230"/>
    </location>
</feature>
<feature type="transmembrane region" description="Helical" evidence="1">
    <location>
        <begin position="151"/>
        <end position="173"/>
    </location>
</feature>
<dbReference type="VEuPathDB" id="FungiDB:RhiirA1_457862"/>
<keyword evidence="1" id="KW-0472">Membrane</keyword>
<name>A0A2I1GQR0_9GLOM</name>
<reference evidence="2 3" key="1">
    <citation type="submission" date="2015-10" db="EMBL/GenBank/DDBJ databases">
        <title>Genome analyses suggest a sexual origin of heterokaryosis in a supposedly ancient asexual fungus.</title>
        <authorList>
            <person name="Ropars J."/>
            <person name="Sedzielewska K."/>
            <person name="Noel J."/>
            <person name="Charron P."/>
            <person name="Farinelli L."/>
            <person name="Marton T."/>
            <person name="Kruger M."/>
            <person name="Pelin A."/>
            <person name="Brachmann A."/>
            <person name="Corradi N."/>
        </authorList>
    </citation>
    <scope>NUCLEOTIDE SEQUENCE [LARGE SCALE GENOMIC DNA]</scope>
    <source>
        <strain evidence="2 3">A4</strain>
    </source>
</reference>
<protein>
    <submittedName>
        <fullName evidence="2">Uncharacterized protein</fullName>
    </submittedName>
</protein>
<keyword evidence="1" id="KW-1133">Transmembrane helix</keyword>
<accession>A0A2I1GQR0</accession>
<feature type="transmembrane region" description="Helical" evidence="1">
    <location>
        <begin position="117"/>
        <end position="136"/>
    </location>
</feature>
<dbReference type="VEuPathDB" id="FungiDB:FUN_004055"/>
<evidence type="ECO:0000256" key="1">
    <source>
        <dbReference type="SAM" id="Phobius"/>
    </source>
</evidence>
<evidence type="ECO:0000313" key="2">
    <source>
        <dbReference type="EMBL" id="PKY48971.1"/>
    </source>
</evidence>
<dbReference type="EMBL" id="LLXI01000690">
    <property type="protein sequence ID" value="PKY48971.1"/>
    <property type="molecule type" value="Genomic_DNA"/>
</dbReference>
<dbReference type="VEuPathDB" id="FungiDB:RhiirFUN_006197"/>
<comment type="caution">
    <text evidence="2">The sequence shown here is derived from an EMBL/GenBank/DDBJ whole genome shotgun (WGS) entry which is preliminary data.</text>
</comment>
<feature type="transmembrane region" description="Helical" evidence="1">
    <location>
        <begin position="74"/>
        <end position="96"/>
    </location>
</feature>
<feature type="transmembrane region" description="Helical" evidence="1">
    <location>
        <begin position="12"/>
        <end position="32"/>
    </location>
</feature>
<keyword evidence="3" id="KW-1185">Reference proteome</keyword>
<feature type="transmembrane region" description="Helical" evidence="1">
    <location>
        <begin position="44"/>
        <end position="62"/>
    </location>
</feature>